<sequence length="138" mass="15192">MFAFVHLVSPFSHTKISKGHFIVSPSGPSKLKSHNNYMKKATVLASSFGMNGSSLGTLGGVKYKNSGVANDGRCFKITYCQPSQSRGFSGRELQNVYTTKLVPFSSWYAEQQRIMKMGGKIFKVELAVGKKERNVGNM</sequence>
<dbReference type="AlphaFoldDB" id="M2Y574"/>
<dbReference type="GO" id="GO:0015979">
    <property type="term" value="P:photosynthesis"/>
    <property type="evidence" value="ECO:0007669"/>
    <property type="project" value="UniProtKB-KW"/>
</dbReference>
<dbReference type="SMART" id="SM01094">
    <property type="entry name" value="CpcD"/>
    <property type="match status" value="1"/>
</dbReference>
<accession>M2Y574</accession>
<dbReference type="Gene3D" id="3.30.1490.170">
    <property type="entry name" value="Allophycocyanin linker chain (domain)"/>
    <property type="match status" value="1"/>
</dbReference>
<dbReference type="Proteomes" id="UP000030680">
    <property type="component" value="Unassembled WGS sequence"/>
</dbReference>
<comment type="subcellular location">
    <subcellularLocation>
        <location evidence="1">Endomembrane system</location>
    </subcellularLocation>
</comment>
<evidence type="ECO:0000256" key="2">
    <source>
        <dbReference type="ARBA" id="ARBA00022531"/>
    </source>
</evidence>
<keyword evidence="7" id="KW-1185">Reference proteome</keyword>
<dbReference type="Gramene" id="EME31123">
    <property type="protein sequence ID" value="EME31123"/>
    <property type="gene ID" value="Gasu_16200"/>
</dbReference>
<dbReference type="GO" id="GO:0012505">
    <property type="term" value="C:endomembrane system"/>
    <property type="evidence" value="ECO:0007669"/>
    <property type="project" value="UniProtKB-SubCell"/>
</dbReference>
<dbReference type="InterPro" id="IPR008213">
    <property type="entry name" value="CpcD-like_dom"/>
</dbReference>
<feature type="domain" description="CpcD-like" evidence="5">
    <location>
        <begin position="72"/>
        <end position="127"/>
    </location>
</feature>
<evidence type="ECO:0000256" key="1">
    <source>
        <dbReference type="ARBA" id="ARBA00004308"/>
    </source>
</evidence>
<evidence type="ECO:0000313" key="7">
    <source>
        <dbReference type="Proteomes" id="UP000030680"/>
    </source>
</evidence>
<dbReference type="SUPFAM" id="SSF54580">
    <property type="entry name" value="Allophycocyanin linker chain (domain)"/>
    <property type="match status" value="1"/>
</dbReference>
<dbReference type="PROSITE" id="PS51441">
    <property type="entry name" value="CPCD_LIKE"/>
    <property type="match status" value="1"/>
</dbReference>
<evidence type="ECO:0000256" key="3">
    <source>
        <dbReference type="ARBA" id="ARBA00023078"/>
    </source>
</evidence>
<protein>
    <submittedName>
        <fullName evidence="6">Phycobilisome core linker protein (ApcC)</fullName>
    </submittedName>
</protein>
<keyword evidence="2" id="KW-0602">Photosynthesis</keyword>
<name>M2Y574_GALSU</name>
<proteinExistence type="predicted"/>
<evidence type="ECO:0000313" key="6">
    <source>
        <dbReference type="EMBL" id="EME31123.1"/>
    </source>
</evidence>
<dbReference type="KEGG" id="gsl:Gasu_16200"/>
<evidence type="ECO:0000259" key="5">
    <source>
        <dbReference type="PROSITE" id="PS51441"/>
    </source>
</evidence>
<dbReference type="RefSeq" id="XP_005707643.1">
    <property type="nucleotide sequence ID" value="XM_005707586.1"/>
</dbReference>
<organism evidence="6 7">
    <name type="scientific">Galdieria sulphuraria</name>
    <name type="common">Red alga</name>
    <dbReference type="NCBI Taxonomy" id="130081"/>
    <lineage>
        <taxon>Eukaryota</taxon>
        <taxon>Rhodophyta</taxon>
        <taxon>Bangiophyceae</taxon>
        <taxon>Galdieriales</taxon>
        <taxon>Galdieriaceae</taxon>
        <taxon>Galdieria</taxon>
    </lineage>
</organism>
<dbReference type="GeneID" id="17089797"/>
<dbReference type="GO" id="GO:0030089">
    <property type="term" value="C:phycobilisome"/>
    <property type="evidence" value="ECO:0007669"/>
    <property type="project" value="InterPro"/>
</dbReference>
<dbReference type="STRING" id="130081.M2Y574"/>
<keyword evidence="3" id="KW-0793">Thylakoid</keyword>
<evidence type="ECO:0000256" key="4">
    <source>
        <dbReference type="ARBA" id="ARBA00023136"/>
    </source>
</evidence>
<dbReference type="Pfam" id="PF01383">
    <property type="entry name" value="CpcD"/>
    <property type="match status" value="1"/>
</dbReference>
<dbReference type="InterPro" id="IPR011064">
    <property type="entry name" value="Allophyco_linker_chain"/>
</dbReference>
<reference evidence="7" key="1">
    <citation type="journal article" date="2013" name="Science">
        <title>Gene transfer from bacteria and archaea facilitated evolution of an extremophilic eukaryote.</title>
        <authorList>
            <person name="Schonknecht G."/>
            <person name="Chen W.H."/>
            <person name="Ternes C.M."/>
            <person name="Barbier G.G."/>
            <person name="Shrestha R.P."/>
            <person name="Stanke M."/>
            <person name="Brautigam A."/>
            <person name="Baker B.J."/>
            <person name="Banfield J.F."/>
            <person name="Garavito R.M."/>
            <person name="Carr K."/>
            <person name="Wilkerson C."/>
            <person name="Rensing S.A."/>
            <person name="Gagneul D."/>
            <person name="Dickenson N.E."/>
            <person name="Oesterhelt C."/>
            <person name="Lercher M.J."/>
            <person name="Weber A.P."/>
        </authorList>
    </citation>
    <scope>NUCLEOTIDE SEQUENCE [LARGE SCALE GENOMIC DNA]</scope>
    <source>
        <strain evidence="7">074W</strain>
    </source>
</reference>
<keyword evidence="4" id="KW-0472">Membrane</keyword>
<dbReference type="EMBL" id="KB454494">
    <property type="protein sequence ID" value="EME31123.1"/>
    <property type="molecule type" value="Genomic_DNA"/>
</dbReference>
<gene>
    <name evidence="6" type="ORF">Gasu_16200</name>
</gene>
<dbReference type="OrthoDB" id="2129at2759"/>